<sequence length="225" mass="25525">MASNPLTNLFGKSPIAPIQQHMTSVRDCAQTLGLFLDAAVEGDWNAAKEQQKAITKLEHEADKLKKQVRIQLPKNLFLPVPRSDLLDLVRIQDHIANLSKDIAGLMLGRQMEIPEKLTDLMRDYLQLSIDTVNQAHRAIDELDELLESGFRGREVDFVESLINELDKLEHENDKAQVKIRAVLFKQEDSLPPVNVMFLYKIIDWVGELANEAQKVGARLQILLAR</sequence>
<dbReference type="EMBL" id="JACHWY010000001">
    <property type="protein sequence ID" value="MBB3047323.1"/>
    <property type="molecule type" value="Genomic_DNA"/>
</dbReference>
<dbReference type="SUPFAM" id="SSF109755">
    <property type="entry name" value="PhoU-like"/>
    <property type="match status" value="1"/>
</dbReference>
<comment type="similarity">
    <text evidence="1">Belongs to the UPF0111 family.</text>
</comment>
<keyword evidence="3" id="KW-1185">Reference proteome</keyword>
<proteinExistence type="inferred from homology"/>
<dbReference type="Gene3D" id="1.20.58.220">
    <property type="entry name" value="Phosphate transport system protein phou homolog 2, domain 2"/>
    <property type="match status" value="1"/>
</dbReference>
<dbReference type="AlphaFoldDB" id="A0A7W4W564"/>
<evidence type="ECO:0008006" key="4">
    <source>
        <dbReference type="Google" id="ProtNLM"/>
    </source>
</evidence>
<evidence type="ECO:0000313" key="3">
    <source>
        <dbReference type="Proteomes" id="UP000537130"/>
    </source>
</evidence>
<evidence type="ECO:0000256" key="1">
    <source>
        <dbReference type="ARBA" id="ARBA00008591"/>
    </source>
</evidence>
<dbReference type="PANTHER" id="PTHR36536:SF3">
    <property type="entry name" value="UPF0111 PROTEIN HI_1603"/>
    <property type="match status" value="1"/>
</dbReference>
<dbReference type="NCBIfam" id="TIGR00153">
    <property type="entry name" value="TIGR00153 family protein"/>
    <property type="match status" value="1"/>
</dbReference>
<reference evidence="2 3" key="1">
    <citation type="submission" date="2020-08" db="EMBL/GenBank/DDBJ databases">
        <title>Genomic Encyclopedia of Type Strains, Phase III (KMG-III): the genomes of soil and plant-associated and newly described type strains.</title>
        <authorList>
            <person name="Whitman W."/>
        </authorList>
    </citation>
    <scope>NUCLEOTIDE SEQUENCE [LARGE SCALE GENOMIC DNA]</scope>
    <source>
        <strain evidence="2 3">CECT 8654</strain>
    </source>
</reference>
<dbReference type="PANTHER" id="PTHR36536">
    <property type="entry name" value="UPF0111 PROTEIN HI_1603"/>
    <property type="match status" value="1"/>
</dbReference>
<dbReference type="Proteomes" id="UP000537130">
    <property type="component" value="Unassembled WGS sequence"/>
</dbReference>
<comment type="caution">
    <text evidence="2">The sequence shown here is derived from an EMBL/GenBank/DDBJ whole genome shotgun (WGS) entry which is preliminary data.</text>
</comment>
<evidence type="ECO:0000313" key="2">
    <source>
        <dbReference type="EMBL" id="MBB3047323.1"/>
    </source>
</evidence>
<dbReference type="InterPro" id="IPR018445">
    <property type="entry name" value="Put_Phosphate_transp_reg"/>
</dbReference>
<dbReference type="Pfam" id="PF01865">
    <property type="entry name" value="PhoU_div"/>
    <property type="match status" value="1"/>
</dbReference>
<organism evidence="2 3">
    <name type="scientific">Litorivivens lipolytica</name>
    <dbReference type="NCBI Taxonomy" id="1524264"/>
    <lineage>
        <taxon>Bacteria</taxon>
        <taxon>Pseudomonadati</taxon>
        <taxon>Pseudomonadota</taxon>
        <taxon>Gammaproteobacteria</taxon>
        <taxon>Litorivivens</taxon>
    </lineage>
</organism>
<dbReference type="InterPro" id="IPR038078">
    <property type="entry name" value="PhoU-like_sf"/>
</dbReference>
<protein>
    <recommendedName>
        <fullName evidence="4">TIGR00153 family protein</fullName>
    </recommendedName>
</protein>
<accession>A0A7W4W564</accession>
<name>A0A7W4W564_9GAMM</name>
<gene>
    <name evidence="2" type="ORF">FHR99_001559</name>
</gene>
<dbReference type="InterPro" id="IPR002727">
    <property type="entry name" value="DUF47"/>
</dbReference>